<dbReference type="AlphaFoldDB" id="A0A9D3W6X1"/>
<proteinExistence type="predicted"/>
<evidence type="ECO:0000313" key="1">
    <source>
        <dbReference type="EMBL" id="KAH1114216.1"/>
    </source>
</evidence>
<sequence length="89" mass="9689">MSEGSSRKAMTMVLAGNGLVVAHPKFKQCKVSVTRDCPLGCGRVAALSSRSSELITVDRSSQGKWFRCLGILSTLRDQVCNRMLCLIID</sequence>
<gene>
    <name evidence="1" type="ORF">J1N35_007594</name>
</gene>
<organism evidence="1 2">
    <name type="scientific">Gossypium stocksii</name>
    <dbReference type="NCBI Taxonomy" id="47602"/>
    <lineage>
        <taxon>Eukaryota</taxon>
        <taxon>Viridiplantae</taxon>
        <taxon>Streptophyta</taxon>
        <taxon>Embryophyta</taxon>
        <taxon>Tracheophyta</taxon>
        <taxon>Spermatophyta</taxon>
        <taxon>Magnoliopsida</taxon>
        <taxon>eudicotyledons</taxon>
        <taxon>Gunneridae</taxon>
        <taxon>Pentapetalae</taxon>
        <taxon>rosids</taxon>
        <taxon>malvids</taxon>
        <taxon>Malvales</taxon>
        <taxon>Malvaceae</taxon>
        <taxon>Malvoideae</taxon>
        <taxon>Gossypium</taxon>
    </lineage>
</organism>
<dbReference type="EMBL" id="JAIQCV010000003">
    <property type="protein sequence ID" value="KAH1114216.1"/>
    <property type="molecule type" value="Genomic_DNA"/>
</dbReference>
<dbReference type="Proteomes" id="UP000828251">
    <property type="component" value="Unassembled WGS sequence"/>
</dbReference>
<reference evidence="1 2" key="1">
    <citation type="journal article" date="2021" name="Plant Biotechnol. J.">
        <title>Multi-omics assisted identification of the key and species-specific regulatory components of drought-tolerant mechanisms in Gossypium stocksii.</title>
        <authorList>
            <person name="Yu D."/>
            <person name="Ke L."/>
            <person name="Zhang D."/>
            <person name="Wu Y."/>
            <person name="Sun Y."/>
            <person name="Mei J."/>
            <person name="Sun J."/>
            <person name="Sun Y."/>
        </authorList>
    </citation>
    <scope>NUCLEOTIDE SEQUENCE [LARGE SCALE GENOMIC DNA]</scope>
    <source>
        <strain evidence="2">cv. E1</strain>
        <tissue evidence="1">Leaf</tissue>
    </source>
</reference>
<protein>
    <submittedName>
        <fullName evidence="1">Uncharacterized protein</fullName>
    </submittedName>
</protein>
<accession>A0A9D3W6X1</accession>
<keyword evidence="2" id="KW-1185">Reference proteome</keyword>
<name>A0A9D3W6X1_9ROSI</name>
<evidence type="ECO:0000313" key="2">
    <source>
        <dbReference type="Proteomes" id="UP000828251"/>
    </source>
</evidence>
<comment type="caution">
    <text evidence="1">The sequence shown here is derived from an EMBL/GenBank/DDBJ whole genome shotgun (WGS) entry which is preliminary data.</text>
</comment>